<feature type="domain" description="tRNA pseudouridylate synthase B C-terminal" evidence="8">
    <location>
        <begin position="174"/>
        <end position="228"/>
    </location>
</feature>
<evidence type="ECO:0000256" key="3">
    <source>
        <dbReference type="ARBA" id="ARBA00022694"/>
    </source>
</evidence>
<dbReference type="InterPro" id="IPR032819">
    <property type="entry name" value="TruB_C"/>
</dbReference>
<dbReference type="Pfam" id="PF16198">
    <property type="entry name" value="TruB_C_2"/>
    <property type="match status" value="1"/>
</dbReference>
<keyword evidence="4 5" id="KW-0413">Isomerase</keyword>
<dbReference type="Gene3D" id="3.30.2350.10">
    <property type="entry name" value="Pseudouridine synthase"/>
    <property type="match status" value="1"/>
</dbReference>
<feature type="active site" description="Nucleophile" evidence="5">
    <location>
        <position position="41"/>
    </location>
</feature>
<feature type="domain" description="tRNA pseudouridine synthase II TruB subfamily 2 C-terminal" evidence="7">
    <location>
        <begin position="246"/>
        <end position="293"/>
    </location>
</feature>
<evidence type="ECO:0000313" key="9">
    <source>
        <dbReference type="EMBL" id="SNB70319.1"/>
    </source>
</evidence>
<dbReference type="Pfam" id="PF01509">
    <property type="entry name" value="TruB_N"/>
    <property type="match status" value="1"/>
</dbReference>
<keyword evidence="3 5" id="KW-0819">tRNA processing</keyword>
<dbReference type="GO" id="GO:0031119">
    <property type="term" value="P:tRNA pseudouridine synthesis"/>
    <property type="evidence" value="ECO:0007669"/>
    <property type="project" value="UniProtKB-UniRule"/>
</dbReference>
<dbReference type="InterPro" id="IPR015225">
    <property type="entry name" value="tRNA_psdUridine_synth_fam2_C"/>
</dbReference>
<evidence type="ECO:0000256" key="5">
    <source>
        <dbReference type="HAMAP-Rule" id="MF_01080"/>
    </source>
</evidence>
<dbReference type="InterPro" id="IPR014780">
    <property type="entry name" value="tRNA_psdUridine_synth_TruB"/>
</dbReference>
<dbReference type="GO" id="GO:0003723">
    <property type="term" value="F:RNA binding"/>
    <property type="evidence" value="ECO:0007669"/>
    <property type="project" value="InterPro"/>
</dbReference>
<dbReference type="RefSeq" id="WP_088571859.1">
    <property type="nucleotide sequence ID" value="NZ_FYEK01000044.1"/>
</dbReference>
<comment type="similarity">
    <text evidence="2 5">Belongs to the pseudouridine synthase TruB family. Type 1 subfamily.</text>
</comment>
<feature type="domain" description="Pseudouridine synthase II N-terminal" evidence="6">
    <location>
        <begin position="26"/>
        <end position="173"/>
    </location>
</feature>
<dbReference type="Pfam" id="PF09142">
    <property type="entry name" value="TruB_C"/>
    <property type="match status" value="1"/>
</dbReference>
<dbReference type="GO" id="GO:1990481">
    <property type="term" value="P:mRNA pseudouridine synthesis"/>
    <property type="evidence" value="ECO:0007669"/>
    <property type="project" value="TreeGrafter"/>
</dbReference>
<dbReference type="InterPro" id="IPR020103">
    <property type="entry name" value="PsdUridine_synth_cat_dom_sf"/>
</dbReference>
<evidence type="ECO:0000259" key="8">
    <source>
        <dbReference type="Pfam" id="PF16198"/>
    </source>
</evidence>
<evidence type="ECO:0000256" key="4">
    <source>
        <dbReference type="ARBA" id="ARBA00023235"/>
    </source>
</evidence>
<dbReference type="GO" id="GO:0160148">
    <property type="term" value="F:tRNA pseudouridine(55) synthase activity"/>
    <property type="evidence" value="ECO:0007669"/>
    <property type="project" value="UniProtKB-EC"/>
</dbReference>
<organism evidence="9 10">
    <name type="scientific">Thermoflexus hugenholtzii JAD2</name>
    <dbReference type="NCBI Taxonomy" id="877466"/>
    <lineage>
        <taxon>Bacteria</taxon>
        <taxon>Bacillati</taxon>
        <taxon>Chloroflexota</taxon>
        <taxon>Thermoflexia</taxon>
        <taxon>Thermoflexales</taxon>
        <taxon>Thermoflexaceae</taxon>
        <taxon>Thermoflexus</taxon>
    </lineage>
</organism>
<dbReference type="EC" id="5.4.99.25" evidence="5"/>
<dbReference type="SUPFAM" id="SSF88697">
    <property type="entry name" value="PUA domain-like"/>
    <property type="match status" value="1"/>
</dbReference>
<keyword evidence="10" id="KW-1185">Reference proteome</keyword>
<evidence type="ECO:0000259" key="7">
    <source>
        <dbReference type="Pfam" id="PF09142"/>
    </source>
</evidence>
<reference evidence="10" key="1">
    <citation type="submission" date="2017-06" db="EMBL/GenBank/DDBJ databases">
        <authorList>
            <person name="Varghese N."/>
            <person name="Submissions S."/>
        </authorList>
    </citation>
    <scope>NUCLEOTIDE SEQUENCE [LARGE SCALE GENOMIC DNA]</scope>
    <source>
        <strain evidence="10">JAD2</strain>
    </source>
</reference>
<dbReference type="CDD" id="cd02573">
    <property type="entry name" value="PseudoU_synth_EcTruB"/>
    <property type="match status" value="1"/>
</dbReference>
<gene>
    <name evidence="5" type="primary">truB</name>
    <name evidence="9" type="ORF">SAMN02746019_00012020</name>
</gene>
<dbReference type="InterPro" id="IPR036974">
    <property type="entry name" value="PUA_sf"/>
</dbReference>
<accession>A0A212RDW5</accession>
<dbReference type="EMBL" id="FYEK01000044">
    <property type="protein sequence ID" value="SNB70319.1"/>
    <property type="molecule type" value="Genomic_DNA"/>
</dbReference>
<dbReference type="NCBIfam" id="TIGR00431">
    <property type="entry name" value="TruB"/>
    <property type="match status" value="1"/>
</dbReference>
<name>A0A212RDW5_9CHLR</name>
<evidence type="ECO:0000259" key="6">
    <source>
        <dbReference type="Pfam" id="PF01509"/>
    </source>
</evidence>
<comment type="function">
    <text evidence="5">Responsible for synthesis of pseudouridine from uracil-55 in the psi GC loop of transfer RNAs.</text>
</comment>
<evidence type="ECO:0000256" key="1">
    <source>
        <dbReference type="ARBA" id="ARBA00000385"/>
    </source>
</evidence>
<dbReference type="HAMAP" id="MF_01080">
    <property type="entry name" value="TruB_bact"/>
    <property type="match status" value="1"/>
</dbReference>
<dbReference type="PANTHER" id="PTHR13767:SF2">
    <property type="entry name" value="PSEUDOURIDYLATE SYNTHASE TRUB1"/>
    <property type="match status" value="1"/>
</dbReference>
<dbReference type="FunCoup" id="A0A212RDW5">
    <property type="interactions" value="350"/>
</dbReference>
<evidence type="ECO:0000256" key="2">
    <source>
        <dbReference type="ARBA" id="ARBA00005642"/>
    </source>
</evidence>
<sequence length="296" mass="32576">MKGPAGLLVLDKPQGWTSHDVVERVRRLTRVRRVGHAGTLDPLATGVLVVLIGPATRLAEFLLRHDKRYRATLRLGIATDTGDAEGRVLFERPVAISREAFEEVLQAFIGEIDQIPPAFSAIRMGGERLYEKARRGEPVSPPPRRVRIDALRLVEWNPPWAVLEVDCSAGTYIRALARDIGERLGCGAHLTALRRLASGPFTLADAVPWEAFEAAARAGSWTAYLRPVGEALPDWPPVTPGEALLVRLRHGQALPAAALPHPGPRLRVHGPDGELIALLERRGDRWQPVRVFPEDP</sequence>
<evidence type="ECO:0000313" key="10">
    <source>
        <dbReference type="Proteomes" id="UP000197025"/>
    </source>
</evidence>
<dbReference type="InterPro" id="IPR015947">
    <property type="entry name" value="PUA-like_sf"/>
</dbReference>
<dbReference type="AlphaFoldDB" id="A0A212RDW5"/>
<comment type="catalytic activity">
    <reaction evidence="1 5">
        <text>uridine(55) in tRNA = pseudouridine(55) in tRNA</text>
        <dbReference type="Rhea" id="RHEA:42532"/>
        <dbReference type="Rhea" id="RHEA-COMP:10101"/>
        <dbReference type="Rhea" id="RHEA-COMP:10102"/>
        <dbReference type="ChEBI" id="CHEBI:65314"/>
        <dbReference type="ChEBI" id="CHEBI:65315"/>
        <dbReference type="EC" id="5.4.99.25"/>
    </reaction>
</comment>
<dbReference type="OrthoDB" id="9802309at2"/>
<dbReference type="InParanoid" id="A0A212RDW5"/>
<dbReference type="PANTHER" id="PTHR13767">
    <property type="entry name" value="TRNA-PSEUDOURIDINE SYNTHASE"/>
    <property type="match status" value="1"/>
</dbReference>
<dbReference type="InterPro" id="IPR002501">
    <property type="entry name" value="PsdUridine_synth_N"/>
</dbReference>
<dbReference type="SUPFAM" id="SSF55120">
    <property type="entry name" value="Pseudouridine synthase"/>
    <property type="match status" value="1"/>
</dbReference>
<protein>
    <recommendedName>
        <fullName evidence="5">tRNA pseudouridine synthase B</fullName>
        <ecNumber evidence="5">5.4.99.25</ecNumber>
    </recommendedName>
    <alternativeName>
        <fullName evidence="5">tRNA pseudouridine(55) synthase</fullName>
        <shortName evidence="5">Psi55 synthase</shortName>
    </alternativeName>
    <alternativeName>
        <fullName evidence="5">tRNA pseudouridylate synthase</fullName>
    </alternativeName>
    <alternativeName>
        <fullName evidence="5">tRNA-uridine isomerase</fullName>
    </alternativeName>
</protein>
<dbReference type="Gene3D" id="2.30.130.10">
    <property type="entry name" value="PUA domain"/>
    <property type="match status" value="1"/>
</dbReference>
<dbReference type="Proteomes" id="UP000197025">
    <property type="component" value="Unassembled WGS sequence"/>
</dbReference>
<proteinExistence type="inferred from homology"/>